<dbReference type="AlphaFoldDB" id="A0A2T6GBB3"/>
<proteinExistence type="predicted"/>
<accession>A0A2T6GBB3</accession>
<protein>
    <submittedName>
        <fullName evidence="1">Uncharacterized protein</fullName>
    </submittedName>
</protein>
<sequence>MARQEINLGALPNGVGGDTPRVANTKINDMTAELYAAIAESGGAVKTVAGVDPDAAGDIPKVALATAVGVDEKADKTALENKVDKVAGKGLSSNDFTTTEKTKLSTLVNPASYGVGGPAPLVDNIYQVKDGGITYWNQATTGRPPTGGQGNLISMTGGLNGSASTFIATSLDEDKVFFSRVNGATRAPWKQFLLAGDQGIGGPAIPVPGGDCNKAVTAGAYRTVPETVNGRNVYGLLEVFDYGDNGNSKIQRLTATYGHPIGDATWFRSGTDQGTRWSTWQRLVAAGNFGIGVDPRTGSPSELVKAINDANVLEPNGTYLVHAETANSPRVYGTFRMEWYDANGWTQTITEIATGYIWTRGCINGAVQPWLRQYTETITNANGTAIKFPDGTMICYAQGGAEKTTSNPNGYIWAGNEDIFTYPVPFKTLAGVIPTVAYSLNAYVWCCVGGGQDLVKCTINGFSGGSNGKYVIRYMAIGRWK</sequence>
<dbReference type="RefSeq" id="WP_108546477.1">
    <property type="nucleotide sequence ID" value="NZ_PYJM01000013.1"/>
</dbReference>
<gene>
    <name evidence="1" type="ORF">C5U62_31925</name>
</gene>
<evidence type="ECO:0000313" key="2">
    <source>
        <dbReference type="Proteomes" id="UP000244178"/>
    </source>
</evidence>
<reference evidence="1 2" key="1">
    <citation type="submission" date="2018-03" db="EMBL/GenBank/DDBJ databases">
        <title>Draft genome sequence of the plant growth promoting rhizobacterium Pseudomonas protegens strain BNJ-SS-45 isolated from wheat (Triticum aestivum) rhizosphere.</title>
        <authorList>
            <person name="Bajpai A."/>
            <person name="Shende K."/>
            <person name="Meena N."/>
            <person name="Upadhyayula S.R."/>
            <person name="Suravajhala P."/>
            <person name="Medicherla K.M."/>
            <person name="Johri B.N."/>
        </authorList>
    </citation>
    <scope>NUCLEOTIDE SEQUENCE [LARGE SCALE GENOMIC DNA]</scope>
    <source>
        <strain evidence="1 2">BNJ-SS-45</strain>
    </source>
</reference>
<name>A0A2T6GBB3_9PSED</name>
<comment type="caution">
    <text evidence="1">The sequence shown here is derived from an EMBL/GenBank/DDBJ whole genome shotgun (WGS) entry which is preliminary data.</text>
</comment>
<dbReference type="Proteomes" id="UP000244178">
    <property type="component" value="Unassembled WGS sequence"/>
</dbReference>
<organism evidence="1 2">
    <name type="scientific">Pseudomonas protegens</name>
    <dbReference type="NCBI Taxonomy" id="380021"/>
    <lineage>
        <taxon>Bacteria</taxon>
        <taxon>Pseudomonadati</taxon>
        <taxon>Pseudomonadota</taxon>
        <taxon>Gammaproteobacteria</taxon>
        <taxon>Pseudomonadales</taxon>
        <taxon>Pseudomonadaceae</taxon>
        <taxon>Pseudomonas</taxon>
    </lineage>
</organism>
<dbReference type="EMBL" id="PYJM01000013">
    <property type="protein sequence ID" value="PUA41445.1"/>
    <property type="molecule type" value="Genomic_DNA"/>
</dbReference>
<evidence type="ECO:0000313" key="1">
    <source>
        <dbReference type="EMBL" id="PUA41445.1"/>
    </source>
</evidence>